<feature type="transmembrane region" description="Helical" evidence="5">
    <location>
        <begin position="82"/>
        <end position="101"/>
    </location>
</feature>
<dbReference type="NCBIfam" id="TIGR00254">
    <property type="entry name" value="GGDEF"/>
    <property type="match status" value="1"/>
</dbReference>
<protein>
    <recommendedName>
        <fullName evidence="1">diguanylate cyclase</fullName>
        <ecNumber evidence="1">2.7.7.65</ecNumber>
    </recommendedName>
</protein>
<keyword evidence="7" id="KW-0808">Transferase</keyword>
<feature type="transmembrane region" description="Helical" evidence="5">
    <location>
        <begin position="163"/>
        <end position="182"/>
    </location>
</feature>
<evidence type="ECO:0000313" key="7">
    <source>
        <dbReference type="EMBL" id="MEC4719052.1"/>
    </source>
</evidence>
<dbReference type="CDD" id="cd01949">
    <property type="entry name" value="GGDEF"/>
    <property type="match status" value="1"/>
</dbReference>
<evidence type="ECO:0000313" key="8">
    <source>
        <dbReference type="Proteomes" id="UP001352263"/>
    </source>
</evidence>
<dbReference type="EC" id="2.7.7.65" evidence="1"/>
<keyword evidence="5" id="KW-0472">Membrane</keyword>
<comment type="caution">
    <text evidence="7">The sequence shown here is derived from an EMBL/GenBank/DDBJ whole genome shotgun (WGS) entry which is preliminary data.</text>
</comment>
<keyword evidence="5" id="KW-1133">Transmembrane helix</keyword>
<dbReference type="PROSITE" id="PS50887">
    <property type="entry name" value="GGDEF"/>
    <property type="match status" value="1"/>
</dbReference>
<comment type="catalytic activity">
    <reaction evidence="2">
        <text>2 GTP = 3',3'-c-di-GMP + 2 diphosphate</text>
        <dbReference type="Rhea" id="RHEA:24898"/>
        <dbReference type="ChEBI" id="CHEBI:33019"/>
        <dbReference type="ChEBI" id="CHEBI:37565"/>
        <dbReference type="ChEBI" id="CHEBI:58805"/>
        <dbReference type="EC" id="2.7.7.65"/>
    </reaction>
</comment>
<keyword evidence="7" id="KW-0548">Nucleotidyltransferase</keyword>
<feature type="region of interest" description="Disordered" evidence="4">
    <location>
        <begin position="364"/>
        <end position="394"/>
    </location>
</feature>
<keyword evidence="8" id="KW-1185">Reference proteome</keyword>
<reference evidence="7 8" key="1">
    <citation type="submission" date="2023-10" db="EMBL/GenBank/DDBJ databases">
        <title>Noviherbaspirillum sp. CPCC 100848 genome assembly.</title>
        <authorList>
            <person name="Li X.Y."/>
            <person name="Fang X.M."/>
        </authorList>
    </citation>
    <scope>NUCLEOTIDE SEQUENCE [LARGE SCALE GENOMIC DNA]</scope>
    <source>
        <strain evidence="7 8">CPCC 100848</strain>
    </source>
</reference>
<feature type="domain" description="GGDEF" evidence="6">
    <location>
        <begin position="237"/>
        <end position="369"/>
    </location>
</feature>
<feature type="transmembrane region" description="Helical" evidence="5">
    <location>
        <begin position="131"/>
        <end position="151"/>
    </location>
</feature>
<keyword evidence="3" id="KW-0175">Coiled coil</keyword>
<keyword evidence="5" id="KW-0812">Transmembrane</keyword>
<evidence type="ECO:0000256" key="3">
    <source>
        <dbReference type="SAM" id="Coils"/>
    </source>
</evidence>
<dbReference type="RefSeq" id="WP_326505776.1">
    <property type="nucleotide sequence ID" value="NZ_JAWIIV010000005.1"/>
</dbReference>
<evidence type="ECO:0000256" key="1">
    <source>
        <dbReference type="ARBA" id="ARBA00012528"/>
    </source>
</evidence>
<gene>
    <name evidence="7" type="ORF">RY831_07825</name>
</gene>
<dbReference type="InterPro" id="IPR043128">
    <property type="entry name" value="Rev_trsase/Diguanyl_cyclase"/>
</dbReference>
<dbReference type="InterPro" id="IPR050469">
    <property type="entry name" value="Diguanylate_Cyclase"/>
</dbReference>
<dbReference type="SMART" id="SM00267">
    <property type="entry name" value="GGDEF"/>
    <property type="match status" value="1"/>
</dbReference>
<dbReference type="PANTHER" id="PTHR45138:SF9">
    <property type="entry name" value="DIGUANYLATE CYCLASE DGCM-RELATED"/>
    <property type="match status" value="1"/>
</dbReference>
<evidence type="ECO:0000256" key="4">
    <source>
        <dbReference type="SAM" id="MobiDB-lite"/>
    </source>
</evidence>
<dbReference type="Gene3D" id="3.30.70.270">
    <property type="match status" value="1"/>
</dbReference>
<dbReference type="Pfam" id="PF00990">
    <property type="entry name" value="GGDEF"/>
    <property type="match status" value="1"/>
</dbReference>
<evidence type="ECO:0000256" key="2">
    <source>
        <dbReference type="ARBA" id="ARBA00034247"/>
    </source>
</evidence>
<dbReference type="SUPFAM" id="SSF55073">
    <property type="entry name" value="Nucleotide cyclase"/>
    <property type="match status" value="1"/>
</dbReference>
<dbReference type="GO" id="GO:0052621">
    <property type="term" value="F:diguanylate cyclase activity"/>
    <property type="evidence" value="ECO:0007669"/>
    <property type="project" value="UniProtKB-EC"/>
</dbReference>
<accession>A0ABU6J6Y7</accession>
<proteinExistence type="predicted"/>
<dbReference type="InterPro" id="IPR029787">
    <property type="entry name" value="Nucleotide_cyclase"/>
</dbReference>
<feature type="coiled-coil region" evidence="3">
    <location>
        <begin position="179"/>
        <end position="209"/>
    </location>
</feature>
<dbReference type="PANTHER" id="PTHR45138">
    <property type="entry name" value="REGULATORY COMPONENTS OF SENSORY TRANSDUCTION SYSTEM"/>
    <property type="match status" value="1"/>
</dbReference>
<dbReference type="Proteomes" id="UP001352263">
    <property type="component" value="Unassembled WGS sequence"/>
</dbReference>
<evidence type="ECO:0000256" key="5">
    <source>
        <dbReference type="SAM" id="Phobius"/>
    </source>
</evidence>
<dbReference type="InterPro" id="IPR000160">
    <property type="entry name" value="GGDEF_dom"/>
</dbReference>
<name>A0ABU6J6Y7_9BURK</name>
<feature type="transmembrane region" description="Helical" evidence="5">
    <location>
        <begin position="49"/>
        <end position="70"/>
    </location>
</feature>
<sequence>MQSIQAAHSDVREGKRQRHRLYMARLLILNMAIESAELALFAIAGTIPVSIAVLFLAVGFAVSSGFYLVFRLGLNLRFKQKNLLIPQLLVFGGIQIVFMFLAPKLSILFLLVLVVLSGYAAIEFNPRQYTIGWLVYGAATALAMILLGDRFDYPGHADMEVGLVWLFFFMTLRSLTLANASFSRLREKLLEKNRQLEQSLHRIEDMANRDYLTGVHNRRHFMSLLEMELQRSARSGRAFCLVMLDLDWFKAINDRFGHPVGDVVLQRLCLLAGDNLRAVDQVGRIGGEEFAILLPDASLDSGYTTIDRLRAAVHAYDWQQVADGLQVSFSAGVAAYGAGDSVHMMIKRADDALYEAKHAGRNRVQQAGAMQEAQGRPDPEQLEQLEPGRVNQAS</sequence>
<organism evidence="7 8">
    <name type="scientific">Noviherbaspirillum album</name>
    <dbReference type="NCBI Taxonomy" id="3080276"/>
    <lineage>
        <taxon>Bacteria</taxon>
        <taxon>Pseudomonadati</taxon>
        <taxon>Pseudomonadota</taxon>
        <taxon>Betaproteobacteria</taxon>
        <taxon>Burkholderiales</taxon>
        <taxon>Oxalobacteraceae</taxon>
        <taxon>Noviherbaspirillum</taxon>
    </lineage>
</organism>
<evidence type="ECO:0000259" key="6">
    <source>
        <dbReference type="PROSITE" id="PS50887"/>
    </source>
</evidence>
<feature type="transmembrane region" description="Helical" evidence="5">
    <location>
        <begin position="21"/>
        <end position="43"/>
    </location>
</feature>
<dbReference type="EMBL" id="JAWIIV010000005">
    <property type="protein sequence ID" value="MEC4719052.1"/>
    <property type="molecule type" value="Genomic_DNA"/>
</dbReference>
<feature type="transmembrane region" description="Helical" evidence="5">
    <location>
        <begin position="107"/>
        <end position="124"/>
    </location>
</feature>